<evidence type="ECO:0000259" key="5">
    <source>
        <dbReference type="Pfam" id="PF24827"/>
    </source>
</evidence>
<comment type="caution">
    <text evidence="6">The sequence shown here is derived from an EMBL/GenBank/DDBJ whole genome shotgun (WGS) entry which is preliminary data.</text>
</comment>
<dbReference type="AlphaFoldDB" id="A0A2S9YJW3"/>
<dbReference type="GO" id="GO:0016788">
    <property type="term" value="F:hydrolase activity, acting on ester bonds"/>
    <property type="evidence" value="ECO:0007669"/>
    <property type="project" value="InterPro"/>
</dbReference>
<keyword evidence="7" id="KW-1185">Reference proteome</keyword>
<dbReference type="GO" id="GO:0046872">
    <property type="term" value="F:metal ion binding"/>
    <property type="evidence" value="ECO:0007669"/>
    <property type="project" value="UniProtKB-KW"/>
</dbReference>
<dbReference type="Pfam" id="PF24827">
    <property type="entry name" value="AstE_AspA_cat"/>
    <property type="match status" value="1"/>
</dbReference>
<proteinExistence type="predicted"/>
<evidence type="ECO:0000256" key="4">
    <source>
        <dbReference type="ARBA" id="ARBA00022833"/>
    </source>
</evidence>
<sequence length="228" mass="25484">MPLSPGVHFLEPTIPVHVFEASTPGPTALIQAGIHGDEIAGVHALQELLEATIRPTHGRLLICPVMNPRAYRARRRAPADGLDLNRCFPGDASADAWELRLARKFMDLVEDERPALMATLHESQKRYDPSAERPTFGQTLVYGVEPMPEIISRTVARLNERFASDQERWDPQYFPVATSSTEVIVDAVGCVGICVETWMGFEEPHRIEMQKTVVEYLLDDIGVRKLNA</sequence>
<dbReference type="PANTHER" id="PTHR37326">
    <property type="entry name" value="BLL3975 PROTEIN"/>
    <property type="match status" value="1"/>
</dbReference>
<dbReference type="PANTHER" id="PTHR37326:SF1">
    <property type="entry name" value="BLL3975 PROTEIN"/>
    <property type="match status" value="1"/>
</dbReference>
<comment type="cofactor">
    <cofactor evidence="1">
        <name>Zn(2+)</name>
        <dbReference type="ChEBI" id="CHEBI:29105"/>
    </cofactor>
</comment>
<dbReference type="Gene3D" id="3.40.630.10">
    <property type="entry name" value="Zn peptidases"/>
    <property type="match status" value="1"/>
</dbReference>
<accession>A0A2S9YJW3</accession>
<keyword evidence="2" id="KW-0479">Metal-binding</keyword>
<evidence type="ECO:0000313" key="6">
    <source>
        <dbReference type="EMBL" id="PRQ05332.1"/>
    </source>
</evidence>
<evidence type="ECO:0000313" key="7">
    <source>
        <dbReference type="Proteomes" id="UP000237968"/>
    </source>
</evidence>
<evidence type="ECO:0000256" key="3">
    <source>
        <dbReference type="ARBA" id="ARBA00022801"/>
    </source>
</evidence>
<feature type="domain" description="Succinylglutamate desuccinylase/Aspartoacylase catalytic" evidence="5">
    <location>
        <begin position="24"/>
        <end position="111"/>
    </location>
</feature>
<organism evidence="6 7">
    <name type="scientific">Enhygromyxa salina</name>
    <dbReference type="NCBI Taxonomy" id="215803"/>
    <lineage>
        <taxon>Bacteria</taxon>
        <taxon>Pseudomonadati</taxon>
        <taxon>Myxococcota</taxon>
        <taxon>Polyangia</taxon>
        <taxon>Nannocystales</taxon>
        <taxon>Nannocystaceae</taxon>
        <taxon>Enhygromyxa</taxon>
    </lineage>
</organism>
<dbReference type="RefSeq" id="WP_106389798.1">
    <property type="nucleotide sequence ID" value="NZ_PVNK01000015.1"/>
</dbReference>
<name>A0A2S9YJW3_9BACT</name>
<dbReference type="InterPro" id="IPR053138">
    <property type="entry name" value="N-alpha-Ac-DABA_deacetylase"/>
</dbReference>
<reference evidence="6 7" key="1">
    <citation type="submission" date="2018-03" db="EMBL/GenBank/DDBJ databases">
        <title>Draft Genome Sequences of the Obligatory Marine Myxobacteria Enhygromyxa salina SWB005.</title>
        <authorList>
            <person name="Poehlein A."/>
            <person name="Moghaddam J.A."/>
            <person name="Harms H."/>
            <person name="Alanjari M."/>
            <person name="Koenig G.M."/>
            <person name="Daniel R."/>
            <person name="Schaeberle T.F."/>
        </authorList>
    </citation>
    <scope>NUCLEOTIDE SEQUENCE [LARGE SCALE GENOMIC DNA]</scope>
    <source>
        <strain evidence="6 7">SWB005</strain>
    </source>
</reference>
<dbReference type="Proteomes" id="UP000237968">
    <property type="component" value="Unassembled WGS sequence"/>
</dbReference>
<dbReference type="SUPFAM" id="SSF53187">
    <property type="entry name" value="Zn-dependent exopeptidases"/>
    <property type="match status" value="1"/>
</dbReference>
<dbReference type="InterPro" id="IPR055438">
    <property type="entry name" value="AstE_AspA_cat"/>
</dbReference>
<keyword evidence="4" id="KW-0862">Zinc</keyword>
<keyword evidence="3" id="KW-0378">Hydrolase</keyword>
<evidence type="ECO:0000256" key="2">
    <source>
        <dbReference type="ARBA" id="ARBA00022723"/>
    </source>
</evidence>
<gene>
    <name evidence="6" type="ORF">ENSA5_03220</name>
</gene>
<dbReference type="EMBL" id="PVNK01000015">
    <property type="protein sequence ID" value="PRQ05332.1"/>
    <property type="molecule type" value="Genomic_DNA"/>
</dbReference>
<protein>
    <submittedName>
        <fullName evidence="6">Murein peptide amidase A</fullName>
    </submittedName>
</protein>
<evidence type="ECO:0000256" key="1">
    <source>
        <dbReference type="ARBA" id="ARBA00001947"/>
    </source>
</evidence>
<dbReference type="OrthoDB" id="9782876at2"/>